<keyword evidence="3" id="KW-0723">Serine/threonine-protein kinase</keyword>
<dbReference type="eggNOG" id="ENOG502QUNW">
    <property type="taxonomic scope" value="Eukaryota"/>
</dbReference>
<keyword evidence="5" id="KW-0812">Transmembrane</keyword>
<keyword evidence="4" id="KW-0808">Transferase</keyword>
<dbReference type="GO" id="GO:0016020">
    <property type="term" value="C:membrane"/>
    <property type="evidence" value="ECO:0007669"/>
    <property type="project" value="UniProtKB-SubCell"/>
</dbReference>
<evidence type="ECO:0000256" key="11">
    <source>
        <dbReference type="ARBA" id="ARBA00023136"/>
    </source>
</evidence>
<evidence type="ECO:0000256" key="3">
    <source>
        <dbReference type="ARBA" id="ARBA00022527"/>
    </source>
</evidence>
<evidence type="ECO:0000256" key="6">
    <source>
        <dbReference type="ARBA" id="ARBA00022729"/>
    </source>
</evidence>
<comment type="catalytic activity">
    <reaction evidence="12">
        <text>L-threonyl-[protein] + ATP = O-phospho-L-threonyl-[protein] + ADP + H(+)</text>
        <dbReference type="Rhea" id="RHEA:46608"/>
        <dbReference type="Rhea" id="RHEA-COMP:11060"/>
        <dbReference type="Rhea" id="RHEA-COMP:11605"/>
        <dbReference type="ChEBI" id="CHEBI:15378"/>
        <dbReference type="ChEBI" id="CHEBI:30013"/>
        <dbReference type="ChEBI" id="CHEBI:30616"/>
        <dbReference type="ChEBI" id="CHEBI:61977"/>
        <dbReference type="ChEBI" id="CHEBI:456216"/>
        <dbReference type="EC" id="2.7.11.1"/>
    </reaction>
</comment>
<gene>
    <name evidence="15" type="ORF">SELMODRAFT_17905</name>
</gene>
<keyword evidence="10" id="KW-1133">Transmembrane helix</keyword>
<sequence>GRGGFSTVFAGVLQDGSKVEVKRLESARQGLKQFEAEVRTIGSIHHRNLVKLQGYGAHSQHYYLVYEFVENLSLDKWLFSKVDDHDPDKQEQLSWKIRSRIAMDIARGLDYLHGGCKDQVLHLDIKPQNILLDTDFGAKICDFGLARLVERSDHEKIFVNTVMRGTPGYMA</sequence>
<accession>D8SN64</accession>
<dbReference type="PANTHER" id="PTHR47974:SF24">
    <property type="entry name" value="RECEPTOR-LIKE SERINE_THREONINE-PROTEIN KINASE"/>
    <property type="match status" value="1"/>
</dbReference>
<comment type="subcellular location">
    <subcellularLocation>
        <location evidence="1">Membrane</location>
        <topology evidence="1">Single-pass membrane protein</topology>
    </subcellularLocation>
</comment>
<feature type="non-terminal residue" evidence="15">
    <location>
        <position position="1"/>
    </location>
</feature>
<feature type="non-terminal residue" evidence="15">
    <location>
        <position position="171"/>
    </location>
</feature>
<dbReference type="InterPro" id="IPR000719">
    <property type="entry name" value="Prot_kinase_dom"/>
</dbReference>
<dbReference type="AlphaFoldDB" id="D8SN64"/>
<evidence type="ECO:0000256" key="12">
    <source>
        <dbReference type="ARBA" id="ARBA00047899"/>
    </source>
</evidence>
<evidence type="ECO:0000256" key="9">
    <source>
        <dbReference type="ARBA" id="ARBA00022840"/>
    </source>
</evidence>
<evidence type="ECO:0000256" key="10">
    <source>
        <dbReference type="ARBA" id="ARBA00022989"/>
    </source>
</evidence>
<dbReference type="SUPFAM" id="SSF56112">
    <property type="entry name" value="Protein kinase-like (PK-like)"/>
    <property type="match status" value="1"/>
</dbReference>
<dbReference type="InParanoid" id="D8SN64"/>
<keyword evidence="11" id="KW-0472">Membrane</keyword>
<evidence type="ECO:0000313" key="15">
    <source>
        <dbReference type="EMBL" id="EFJ14012.1"/>
    </source>
</evidence>
<reference evidence="15 16" key="1">
    <citation type="journal article" date="2011" name="Science">
        <title>The Selaginella genome identifies genetic changes associated with the evolution of vascular plants.</title>
        <authorList>
            <person name="Banks J.A."/>
            <person name="Nishiyama T."/>
            <person name="Hasebe M."/>
            <person name="Bowman J.L."/>
            <person name="Gribskov M."/>
            <person name="dePamphilis C."/>
            <person name="Albert V.A."/>
            <person name="Aono N."/>
            <person name="Aoyama T."/>
            <person name="Ambrose B.A."/>
            <person name="Ashton N.W."/>
            <person name="Axtell M.J."/>
            <person name="Barker E."/>
            <person name="Barker M.S."/>
            <person name="Bennetzen J.L."/>
            <person name="Bonawitz N.D."/>
            <person name="Chapple C."/>
            <person name="Cheng C."/>
            <person name="Correa L.G."/>
            <person name="Dacre M."/>
            <person name="DeBarry J."/>
            <person name="Dreyer I."/>
            <person name="Elias M."/>
            <person name="Engstrom E.M."/>
            <person name="Estelle M."/>
            <person name="Feng L."/>
            <person name="Finet C."/>
            <person name="Floyd S.K."/>
            <person name="Frommer W.B."/>
            <person name="Fujita T."/>
            <person name="Gramzow L."/>
            <person name="Gutensohn M."/>
            <person name="Harholt J."/>
            <person name="Hattori M."/>
            <person name="Heyl A."/>
            <person name="Hirai T."/>
            <person name="Hiwatashi Y."/>
            <person name="Ishikawa M."/>
            <person name="Iwata M."/>
            <person name="Karol K.G."/>
            <person name="Koehler B."/>
            <person name="Kolukisaoglu U."/>
            <person name="Kubo M."/>
            <person name="Kurata T."/>
            <person name="Lalonde S."/>
            <person name="Li K."/>
            <person name="Li Y."/>
            <person name="Litt A."/>
            <person name="Lyons E."/>
            <person name="Manning G."/>
            <person name="Maruyama T."/>
            <person name="Michael T.P."/>
            <person name="Mikami K."/>
            <person name="Miyazaki S."/>
            <person name="Morinaga S."/>
            <person name="Murata T."/>
            <person name="Mueller-Roeber B."/>
            <person name="Nelson D.R."/>
            <person name="Obara M."/>
            <person name="Oguri Y."/>
            <person name="Olmstead R.G."/>
            <person name="Onodera N."/>
            <person name="Petersen B.L."/>
            <person name="Pils B."/>
            <person name="Prigge M."/>
            <person name="Rensing S.A."/>
            <person name="Riano-Pachon D.M."/>
            <person name="Roberts A.W."/>
            <person name="Sato Y."/>
            <person name="Scheller H.V."/>
            <person name="Schulz B."/>
            <person name="Schulz C."/>
            <person name="Shakirov E.V."/>
            <person name="Shibagaki N."/>
            <person name="Shinohara N."/>
            <person name="Shippen D.E."/>
            <person name="Soerensen I."/>
            <person name="Sotooka R."/>
            <person name="Sugimoto N."/>
            <person name="Sugita M."/>
            <person name="Sumikawa N."/>
            <person name="Tanurdzic M."/>
            <person name="Theissen G."/>
            <person name="Ulvskov P."/>
            <person name="Wakazuki S."/>
            <person name="Weng J.K."/>
            <person name="Willats W.W."/>
            <person name="Wipf D."/>
            <person name="Wolf P.G."/>
            <person name="Yang L."/>
            <person name="Zimmer A.D."/>
            <person name="Zhu Q."/>
            <person name="Mitros T."/>
            <person name="Hellsten U."/>
            <person name="Loque D."/>
            <person name="Otillar R."/>
            <person name="Salamov A."/>
            <person name="Schmutz J."/>
            <person name="Shapiro H."/>
            <person name="Lindquist E."/>
            <person name="Lucas S."/>
            <person name="Rokhsar D."/>
            <person name="Grigoriev I.V."/>
        </authorList>
    </citation>
    <scope>NUCLEOTIDE SEQUENCE [LARGE SCALE GENOMIC DNA]</scope>
</reference>
<evidence type="ECO:0000256" key="8">
    <source>
        <dbReference type="ARBA" id="ARBA00022777"/>
    </source>
</evidence>
<evidence type="ECO:0000256" key="13">
    <source>
        <dbReference type="ARBA" id="ARBA00048679"/>
    </source>
</evidence>
<evidence type="ECO:0000313" key="16">
    <source>
        <dbReference type="Proteomes" id="UP000001514"/>
    </source>
</evidence>
<dbReference type="Gene3D" id="1.10.510.10">
    <property type="entry name" value="Transferase(Phosphotransferase) domain 1"/>
    <property type="match status" value="1"/>
</dbReference>
<evidence type="ECO:0000256" key="5">
    <source>
        <dbReference type="ARBA" id="ARBA00022692"/>
    </source>
</evidence>
<dbReference type="Proteomes" id="UP000001514">
    <property type="component" value="Unassembled WGS sequence"/>
</dbReference>
<dbReference type="EMBL" id="GL377629">
    <property type="protein sequence ID" value="EFJ14012.1"/>
    <property type="molecule type" value="Genomic_DNA"/>
</dbReference>
<dbReference type="Pfam" id="PF00069">
    <property type="entry name" value="Pkinase"/>
    <property type="match status" value="1"/>
</dbReference>
<evidence type="ECO:0000259" key="14">
    <source>
        <dbReference type="PROSITE" id="PS50011"/>
    </source>
</evidence>
<evidence type="ECO:0000256" key="4">
    <source>
        <dbReference type="ARBA" id="ARBA00022679"/>
    </source>
</evidence>
<dbReference type="Gramene" id="EFJ14012">
    <property type="protein sequence ID" value="EFJ14012"/>
    <property type="gene ID" value="SELMODRAFT_17905"/>
</dbReference>
<dbReference type="PANTHER" id="PTHR47974">
    <property type="entry name" value="OS07G0415500 PROTEIN"/>
    <property type="match status" value="1"/>
</dbReference>
<dbReference type="Gene3D" id="3.30.200.20">
    <property type="entry name" value="Phosphorylase Kinase, domain 1"/>
    <property type="match status" value="1"/>
</dbReference>
<dbReference type="InterPro" id="IPR008271">
    <property type="entry name" value="Ser/Thr_kinase_AS"/>
</dbReference>
<dbReference type="InterPro" id="IPR011009">
    <property type="entry name" value="Kinase-like_dom_sf"/>
</dbReference>
<keyword evidence="16" id="KW-1185">Reference proteome</keyword>
<name>D8SN64_SELML</name>
<dbReference type="GO" id="GO:0004674">
    <property type="term" value="F:protein serine/threonine kinase activity"/>
    <property type="evidence" value="ECO:0007669"/>
    <property type="project" value="UniProtKB-KW"/>
</dbReference>
<evidence type="ECO:0000256" key="1">
    <source>
        <dbReference type="ARBA" id="ARBA00004167"/>
    </source>
</evidence>
<comment type="catalytic activity">
    <reaction evidence="13">
        <text>L-seryl-[protein] + ATP = O-phospho-L-seryl-[protein] + ADP + H(+)</text>
        <dbReference type="Rhea" id="RHEA:17989"/>
        <dbReference type="Rhea" id="RHEA-COMP:9863"/>
        <dbReference type="Rhea" id="RHEA-COMP:11604"/>
        <dbReference type="ChEBI" id="CHEBI:15378"/>
        <dbReference type="ChEBI" id="CHEBI:29999"/>
        <dbReference type="ChEBI" id="CHEBI:30616"/>
        <dbReference type="ChEBI" id="CHEBI:83421"/>
        <dbReference type="ChEBI" id="CHEBI:456216"/>
        <dbReference type="EC" id="2.7.11.1"/>
    </reaction>
</comment>
<dbReference type="GO" id="GO:0005524">
    <property type="term" value="F:ATP binding"/>
    <property type="evidence" value="ECO:0007669"/>
    <property type="project" value="UniProtKB-KW"/>
</dbReference>
<keyword evidence="7" id="KW-0547">Nucleotide-binding</keyword>
<keyword evidence="9" id="KW-0067">ATP-binding</keyword>
<dbReference type="PROSITE" id="PS00108">
    <property type="entry name" value="PROTEIN_KINASE_ST"/>
    <property type="match status" value="1"/>
</dbReference>
<dbReference type="PROSITE" id="PS50011">
    <property type="entry name" value="PROTEIN_KINASE_DOM"/>
    <property type="match status" value="1"/>
</dbReference>
<evidence type="ECO:0000256" key="7">
    <source>
        <dbReference type="ARBA" id="ARBA00022741"/>
    </source>
</evidence>
<protein>
    <recommendedName>
        <fullName evidence="2">non-specific serine/threonine protein kinase</fullName>
        <ecNumber evidence="2">2.7.11.1</ecNumber>
    </recommendedName>
</protein>
<keyword evidence="8" id="KW-0418">Kinase</keyword>
<feature type="domain" description="Protein kinase" evidence="14">
    <location>
        <begin position="1"/>
        <end position="171"/>
    </location>
</feature>
<dbReference type="FunFam" id="1.10.510.10:FF:001023">
    <property type="entry name" value="Os07g0541700 protein"/>
    <property type="match status" value="1"/>
</dbReference>
<dbReference type="SMART" id="SM00220">
    <property type="entry name" value="S_TKc"/>
    <property type="match status" value="1"/>
</dbReference>
<dbReference type="EC" id="2.7.11.1" evidence="2"/>
<evidence type="ECO:0000256" key="2">
    <source>
        <dbReference type="ARBA" id="ARBA00012513"/>
    </source>
</evidence>
<dbReference type="HOGENOM" id="CLU_000288_21_7_1"/>
<keyword evidence="6" id="KW-0732">Signal</keyword>
<dbReference type="KEGG" id="smo:SELMODRAFT_17905"/>
<organism evidence="16">
    <name type="scientific">Selaginella moellendorffii</name>
    <name type="common">Spikemoss</name>
    <dbReference type="NCBI Taxonomy" id="88036"/>
    <lineage>
        <taxon>Eukaryota</taxon>
        <taxon>Viridiplantae</taxon>
        <taxon>Streptophyta</taxon>
        <taxon>Embryophyta</taxon>
        <taxon>Tracheophyta</taxon>
        <taxon>Lycopodiopsida</taxon>
        <taxon>Selaginellales</taxon>
        <taxon>Selaginellaceae</taxon>
        <taxon>Selaginella</taxon>
    </lineage>
</organism>
<proteinExistence type="predicted"/>